<dbReference type="Gene3D" id="3.40.50.720">
    <property type="entry name" value="NAD(P)-binding Rossmann-like Domain"/>
    <property type="match status" value="1"/>
</dbReference>
<dbReference type="CDD" id="cd02440">
    <property type="entry name" value="AdoMet_MTases"/>
    <property type="match status" value="1"/>
</dbReference>
<evidence type="ECO:0000313" key="5">
    <source>
        <dbReference type="Proteomes" id="UP000034201"/>
    </source>
</evidence>
<reference evidence="4 5" key="1">
    <citation type="journal article" date="2015" name="Nature">
        <title>rRNA introns, odd ribosomes, and small enigmatic genomes across a large radiation of phyla.</title>
        <authorList>
            <person name="Brown C.T."/>
            <person name="Hug L.A."/>
            <person name="Thomas B.C."/>
            <person name="Sharon I."/>
            <person name="Castelle C.J."/>
            <person name="Singh A."/>
            <person name="Wilkins M.J."/>
            <person name="Williams K.H."/>
            <person name="Banfield J.F."/>
        </authorList>
    </citation>
    <scope>NUCLEOTIDE SEQUENCE [LARGE SCALE GENOMIC DNA]</scope>
</reference>
<evidence type="ECO:0000256" key="1">
    <source>
        <dbReference type="SAM" id="MobiDB-lite"/>
    </source>
</evidence>
<dbReference type="Pfam" id="PF08421">
    <property type="entry name" value="Methyltransf_13"/>
    <property type="match status" value="1"/>
</dbReference>
<dbReference type="SUPFAM" id="SSF53335">
    <property type="entry name" value="S-adenosyl-L-methionine-dependent methyltransferases"/>
    <property type="match status" value="1"/>
</dbReference>
<gene>
    <name evidence="4" type="ORF">UY61_C0051G0004</name>
</gene>
<dbReference type="Pfam" id="PF08484">
    <property type="entry name" value="Methyltransf_14"/>
    <property type="match status" value="1"/>
</dbReference>
<dbReference type="EMBL" id="LCQQ01000051">
    <property type="protein sequence ID" value="KKW19696.1"/>
    <property type="molecule type" value="Genomic_DNA"/>
</dbReference>
<dbReference type="SUPFAM" id="SSF53756">
    <property type="entry name" value="UDP-Glycosyltransferase/glycogen phosphorylase"/>
    <property type="match status" value="1"/>
</dbReference>
<dbReference type="Proteomes" id="UP000034201">
    <property type="component" value="Unassembled WGS sequence"/>
</dbReference>
<dbReference type="InterPro" id="IPR013691">
    <property type="entry name" value="MeTrfase_14"/>
</dbReference>
<protein>
    <submittedName>
        <fullName evidence="4">Uncharacterized protein</fullName>
    </submittedName>
</protein>
<proteinExistence type="predicted"/>
<dbReference type="Gene3D" id="6.20.50.110">
    <property type="entry name" value="Methyltransferase, zinc-binding domain"/>
    <property type="match status" value="1"/>
</dbReference>
<evidence type="ECO:0000259" key="3">
    <source>
        <dbReference type="Pfam" id="PF08484"/>
    </source>
</evidence>
<name>A0A0G1WLP9_9BACT</name>
<accession>A0A0G1WLP9</accession>
<sequence>MTSLSSRQFTPPLQFRPPQSVPSDTGEHIVLESNVLPPAPSGRHKNQSKFSAGFTILFVIRSCGEFSVFQSAIRAMADRGNRVHVLFDRGLSKKYSIEDLRKGESASSGILFDWARDVSRRGTFLFHVREILSYRRYLLMPEQEQFYAERWRRYLHPFLQKCVLWLPVRFLLRTGVVGACLRLFERFASAHPNAILHIQEIHPDVVLASPTNMRYSSAELEYLKAARDMKIPNAIPVLSWDNLTNKGVFHIIPDRLFVWNETQRDEAVMYQGMAREDIRVTGAPYFDEWFVPRSPSLERKNFCAMYKLRAEDPILLYLGSSVAATIDEAGLIEWIRYALDNASNPHIRKTQVIIRPHPTHFSMYERVSGLRDVRVIPAFNILPVAIKNLQLFYDCLFHSCAVVEGANTSAVIGAIIIGRPVISILAKQNRQEHAIHFQQLMEGRVLEFVRSPAEFVDAVCLLASGVDRTEGNRKRYVRRFIRPRGFTVPAGEILSREIEEFASHNARICMKEGVITKCRVCGSRELSEVVSLGELHINAFVGDPSHKTASSPLTLVHCGGCDLVQLKHTADFRVLYTDHYWYRSALNPMIIDDLREIASLSLAIAKPASGDLFLDIGANDGTLLSFVPSSSLRVGVEPAQNLIPELKRYADVIYGVAWEDVHILPENRKAKIITAISMFYDSEDPNRFMQNVKRHLAPDGVFIAQMMTLRPMLEHNDVSNICHEHLEYYSYRALRHLFEGEEEFIRFRNAIEKNRDDTIAFMRSEIARGKIIYGYGASTKGNTILQWSKIDSSLLAGIAEKHPEKIGKFTVGTNIPIVSEAMARAKADYFYILPWGFTNAFLEKEKEWRLKGGKFIVSIPEFRVL</sequence>
<dbReference type="Gene3D" id="3.40.50.150">
    <property type="entry name" value="Vaccinia Virus protein VP39"/>
    <property type="match status" value="1"/>
</dbReference>
<dbReference type="InterPro" id="IPR013630">
    <property type="entry name" value="Methyltransf_Zn-bd_dom_put"/>
</dbReference>
<evidence type="ECO:0000313" key="4">
    <source>
        <dbReference type="EMBL" id="KKW19696.1"/>
    </source>
</evidence>
<dbReference type="PATRIC" id="fig|1618608.3.peg.694"/>
<dbReference type="AlphaFoldDB" id="A0A0G1WLP9"/>
<evidence type="ECO:0000259" key="2">
    <source>
        <dbReference type="Pfam" id="PF08421"/>
    </source>
</evidence>
<comment type="caution">
    <text evidence="4">The sequence shown here is derived from an EMBL/GenBank/DDBJ whole genome shotgun (WGS) entry which is preliminary data.</text>
</comment>
<feature type="region of interest" description="Disordered" evidence="1">
    <location>
        <begin position="1"/>
        <end position="25"/>
    </location>
</feature>
<feature type="domain" description="Methyltransferase putative zinc binding" evidence="2">
    <location>
        <begin position="518"/>
        <end position="576"/>
    </location>
</feature>
<feature type="domain" description="C-methyltransferase" evidence="3">
    <location>
        <begin position="738"/>
        <end position="860"/>
    </location>
</feature>
<feature type="compositionally biased region" description="Polar residues" evidence="1">
    <location>
        <begin position="1"/>
        <end position="11"/>
    </location>
</feature>
<dbReference type="InterPro" id="IPR029063">
    <property type="entry name" value="SAM-dependent_MTases_sf"/>
</dbReference>
<dbReference type="InterPro" id="IPR038576">
    <property type="entry name" value="Methyltransf_Zn-bd_dom_put_sf"/>
</dbReference>
<organism evidence="4 5">
    <name type="scientific">Candidatus Adlerbacteria bacterium GW2011_GWC1_50_9</name>
    <dbReference type="NCBI Taxonomy" id="1618608"/>
    <lineage>
        <taxon>Bacteria</taxon>
        <taxon>Candidatus Adleribacteriota</taxon>
    </lineage>
</organism>